<protein>
    <submittedName>
        <fullName evidence="2">Uncharacterized protein</fullName>
    </submittedName>
</protein>
<feature type="compositionally biased region" description="Acidic residues" evidence="1">
    <location>
        <begin position="79"/>
        <end position="90"/>
    </location>
</feature>
<comment type="caution">
    <text evidence="2">The sequence shown here is derived from an EMBL/GenBank/DDBJ whole genome shotgun (WGS) entry which is preliminary data.</text>
</comment>
<organism evidence="2 3">
    <name type="scientific">Pleurodeles waltl</name>
    <name type="common">Iberian ribbed newt</name>
    <dbReference type="NCBI Taxonomy" id="8319"/>
    <lineage>
        <taxon>Eukaryota</taxon>
        <taxon>Metazoa</taxon>
        <taxon>Chordata</taxon>
        <taxon>Craniata</taxon>
        <taxon>Vertebrata</taxon>
        <taxon>Euteleostomi</taxon>
        <taxon>Amphibia</taxon>
        <taxon>Batrachia</taxon>
        <taxon>Caudata</taxon>
        <taxon>Salamandroidea</taxon>
        <taxon>Salamandridae</taxon>
        <taxon>Pleurodelinae</taxon>
        <taxon>Pleurodeles</taxon>
    </lineage>
</organism>
<proteinExistence type="predicted"/>
<evidence type="ECO:0000313" key="2">
    <source>
        <dbReference type="EMBL" id="KAJ1169896.1"/>
    </source>
</evidence>
<dbReference type="AlphaFoldDB" id="A0AAV7T0X3"/>
<reference evidence="2" key="1">
    <citation type="journal article" date="2022" name="bioRxiv">
        <title>Sequencing and chromosome-scale assembly of the giantPleurodeles waltlgenome.</title>
        <authorList>
            <person name="Brown T."/>
            <person name="Elewa A."/>
            <person name="Iarovenko S."/>
            <person name="Subramanian E."/>
            <person name="Araus A.J."/>
            <person name="Petzold A."/>
            <person name="Susuki M."/>
            <person name="Suzuki K.-i.T."/>
            <person name="Hayashi T."/>
            <person name="Toyoda A."/>
            <person name="Oliveira C."/>
            <person name="Osipova E."/>
            <person name="Leigh N.D."/>
            <person name="Simon A."/>
            <person name="Yun M.H."/>
        </authorList>
    </citation>
    <scope>NUCLEOTIDE SEQUENCE</scope>
    <source>
        <strain evidence="2">20211129_DDA</strain>
        <tissue evidence="2">Liver</tissue>
    </source>
</reference>
<accession>A0AAV7T0X3</accession>
<dbReference type="Proteomes" id="UP001066276">
    <property type="component" value="Chromosome 4_1"/>
</dbReference>
<evidence type="ECO:0000313" key="3">
    <source>
        <dbReference type="Proteomes" id="UP001066276"/>
    </source>
</evidence>
<feature type="compositionally biased region" description="Polar residues" evidence="1">
    <location>
        <begin position="93"/>
        <end position="103"/>
    </location>
</feature>
<sequence length="103" mass="11197">MWNIRGVRVRQAGLPCPAAQILPPFTAVGAPPVKDPQSPHLLGDGTPNTLLLMGTDLQKKTVEKEDEPGDGCVAAVEPVDSDEEEAEEENVDNRTTLIEQYFQ</sequence>
<evidence type="ECO:0000256" key="1">
    <source>
        <dbReference type="SAM" id="MobiDB-lite"/>
    </source>
</evidence>
<dbReference type="EMBL" id="JANPWB010000007">
    <property type="protein sequence ID" value="KAJ1169896.1"/>
    <property type="molecule type" value="Genomic_DNA"/>
</dbReference>
<gene>
    <name evidence="2" type="ORF">NDU88_001784</name>
</gene>
<keyword evidence="3" id="KW-1185">Reference proteome</keyword>
<name>A0AAV7T0X3_PLEWA</name>
<feature type="region of interest" description="Disordered" evidence="1">
    <location>
        <begin position="78"/>
        <end position="103"/>
    </location>
</feature>